<feature type="compositionally biased region" description="Acidic residues" evidence="6">
    <location>
        <begin position="15"/>
        <end position="46"/>
    </location>
</feature>
<dbReference type="GO" id="GO:0006397">
    <property type="term" value="P:mRNA processing"/>
    <property type="evidence" value="ECO:0007669"/>
    <property type="project" value="UniProtKB-KW"/>
</dbReference>
<feature type="region of interest" description="Disordered" evidence="6">
    <location>
        <begin position="1"/>
        <end position="87"/>
    </location>
</feature>
<evidence type="ECO:0000256" key="4">
    <source>
        <dbReference type="ARBA" id="ARBA00022664"/>
    </source>
</evidence>
<feature type="domain" description="Pre-mRNA polyadenylation factor Fip1" evidence="7">
    <location>
        <begin position="113"/>
        <end position="152"/>
    </location>
</feature>
<dbReference type="EMBL" id="KV453843">
    <property type="protein sequence ID" value="ODV88992.1"/>
    <property type="molecule type" value="Genomic_DNA"/>
</dbReference>
<proteinExistence type="inferred from homology"/>
<dbReference type="PANTHER" id="PTHR13484">
    <property type="entry name" value="FIP1-LIKE 1 PROTEIN"/>
    <property type="match status" value="1"/>
</dbReference>
<protein>
    <recommendedName>
        <fullName evidence="3">Pre-mRNA polyadenylation factor FIP1</fullName>
    </recommendedName>
</protein>
<evidence type="ECO:0000256" key="3">
    <source>
        <dbReference type="ARBA" id="ARBA00017404"/>
    </source>
</evidence>
<evidence type="ECO:0000259" key="7">
    <source>
        <dbReference type="Pfam" id="PF05182"/>
    </source>
</evidence>
<comment type="subcellular location">
    <subcellularLocation>
        <location evidence="1">Nucleus</location>
    </subcellularLocation>
</comment>
<feature type="compositionally biased region" description="Polar residues" evidence="6">
    <location>
        <begin position="50"/>
        <end position="60"/>
    </location>
</feature>
<dbReference type="AlphaFoldDB" id="A0A1E4TB57"/>
<evidence type="ECO:0000313" key="8">
    <source>
        <dbReference type="EMBL" id="ODV88992.1"/>
    </source>
</evidence>
<dbReference type="Pfam" id="PF05182">
    <property type="entry name" value="Fip1"/>
    <property type="match status" value="1"/>
</dbReference>
<sequence length="183" mass="20593">MEEQQVAEDIKMQPEDSEQPVEQQQEEQVDDEEMEDDSESDSDSDIEVIINSSTAVQPPTVQKLAPKLAQPEGMGSKSDTLESGMTIAVGPKSGNAIDLSKIGEYNGVPITEVPIELLEEKPWRRPGADVSDYFNYGFDEFTWQLYCENQDSRRAQYDPQVIMMSLFGMSNMANMQQSAQQKR</sequence>
<accession>A0A1E4TB57</accession>
<keyword evidence="5" id="KW-0539">Nucleus</keyword>
<dbReference type="InterPro" id="IPR051187">
    <property type="entry name" value="Pre-mRNA_3'-end_processing_reg"/>
</dbReference>
<evidence type="ECO:0000313" key="9">
    <source>
        <dbReference type="Proteomes" id="UP000095023"/>
    </source>
</evidence>
<keyword evidence="9" id="KW-1185">Reference proteome</keyword>
<dbReference type="Proteomes" id="UP000095023">
    <property type="component" value="Unassembled WGS sequence"/>
</dbReference>
<name>A0A1E4TB57_9ASCO</name>
<reference evidence="9" key="1">
    <citation type="submission" date="2016-02" db="EMBL/GenBank/DDBJ databases">
        <title>Comparative genomics of biotechnologically important yeasts.</title>
        <authorList>
            <consortium name="DOE Joint Genome Institute"/>
            <person name="Riley R."/>
            <person name="Haridas S."/>
            <person name="Wolfe K.H."/>
            <person name="Lopes M.R."/>
            <person name="Hittinger C.T."/>
            <person name="Goker M."/>
            <person name="Salamov A."/>
            <person name="Wisecaver J."/>
            <person name="Long T.M."/>
            <person name="Aerts A.L."/>
            <person name="Barry K."/>
            <person name="Choi C."/>
            <person name="Clum A."/>
            <person name="Coughlan A.Y."/>
            <person name="Deshpande S."/>
            <person name="Douglass A.P."/>
            <person name="Hanson S.J."/>
            <person name="Klenk H.-P."/>
            <person name="Labutti K."/>
            <person name="Lapidus A."/>
            <person name="Lindquist E."/>
            <person name="Lipzen A."/>
            <person name="Meier-Kolthoff J.P."/>
            <person name="Ohm R.A."/>
            <person name="Otillar R.P."/>
            <person name="Pangilinan J."/>
            <person name="Peng Y."/>
            <person name="Rokas A."/>
            <person name="Rosa C.A."/>
            <person name="Scheuner C."/>
            <person name="Sibirny A.A."/>
            <person name="Slot J.C."/>
            <person name="Stielow J.B."/>
            <person name="Sun H."/>
            <person name="Kurtzman C.P."/>
            <person name="Blackwell M."/>
            <person name="Jeffries T.W."/>
            <person name="Grigoriev I.V."/>
        </authorList>
    </citation>
    <scope>NUCLEOTIDE SEQUENCE [LARGE SCALE GENOMIC DNA]</scope>
    <source>
        <strain evidence="9">NRRL Y-17796</strain>
    </source>
</reference>
<evidence type="ECO:0000256" key="1">
    <source>
        <dbReference type="ARBA" id="ARBA00004123"/>
    </source>
</evidence>
<comment type="similarity">
    <text evidence="2">Belongs to the FIP1 family.</text>
</comment>
<evidence type="ECO:0000256" key="5">
    <source>
        <dbReference type="ARBA" id="ARBA00023242"/>
    </source>
</evidence>
<evidence type="ECO:0000256" key="2">
    <source>
        <dbReference type="ARBA" id="ARBA00007459"/>
    </source>
</evidence>
<organism evidence="8 9">
    <name type="scientific">Tortispora caseinolytica NRRL Y-17796</name>
    <dbReference type="NCBI Taxonomy" id="767744"/>
    <lineage>
        <taxon>Eukaryota</taxon>
        <taxon>Fungi</taxon>
        <taxon>Dikarya</taxon>
        <taxon>Ascomycota</taxon>
        <taxon>Saccharomycotina</taxon>
        <taxon>Trigonopsidomycetes</taxon>
        <taxon>Trigonopsidales</taxon>
        <taxon>Trigonopsidaceae</taxon>
        <taxon>Tortispora</taxon>
    </lineage>
</organism>
<evidence type="ECO:0000256" key="6">
    <source>
        <dbReference type="SAM" id="MobiDB-lite"/>
    </source>
</evidence>
<dbReference type="InterPro" id="IPR007854">
    <property type="entry name" value="Fip1_dom"/>
</dbReference>
<dbReference type="GO" id="GO:0005847">
    <property type="term" value="C:mRNA cleavage and polyadenylation specificity factor complex"/>
    <property type="evidence" value="ECO:0007669"/>
    <property type="project" value="TreeGrafter"/>
</dbReference>
<keyword evidence="4" id="KW-0507">mRNA processing</keyword>
<dbReference type="OrthoDB" id="1917198at2759"/>
<dbReference type="PANTHER" id="PTHR13484:SF0">
    <property type="entry name" value="PRE-MRNA 3'-END-PROCESSING FACTOR FIP1"/>
    <property type="match status" value="1"/>
</dbReference>
<gene>
    <name evidence="8" type="ORF">CANCADRAFT_45469</name>
</gene>